<protein>
    <submittedName>
        <fullName evidence="1">Uncharacterized protein</fullName>
    </submittedName>
</protein>
<feature type="non-terminal residue" evidence="1">
    <location>
        <position position="1"/>
    </location>
</feature>
<feature type="non-terminal residue" evidence="1">
    <location>
        <position position="131"/>
    </location>
</feature>
<name>A0A2N1N0S2_9GLOM</name>
<evidence type="ECO:0000313" key="2">
    <source>
        <dbReference type="Proteomes" id="UP000233469"/>
    </source>
</evidence>
<dbReference type="EMBL" id="LLXL01000956">
    <property type="protein sequence ID" value="PKK67466.1"/>
    <property type="molecule type" value="Genomic_DNA"/>
</dbReference>
<evidence type="ECO:0000313" key="1">
    <source>
        <dbReference type="EMBL" id="PKK67466.1"/>
    </source>
</evidence>
<dbReference type="Proteomes" id="UP000233469">
    <property type="component" value="Unassembled WGS sequence"/>
</dbReference>
<sequence length="131" mass="15590">LKQSLNYLTIKITGWENYIEYSSIVLQNLGQILPFKLEYLNLSLHIKMSDFEVFLKNSQDTFIKKLLINNLKGQDILSYIKEYIMKKKRVKYLAIMDSFKGASDNYGYKELFSLKDEVEKFKLYDIKVQCY</sequence>
<gene>
    <name evidence="1" type="ORF">RhiirC2_751718</name>
</gene>
<accession>A0A2N1N0S2</accession>
<comment type="caution">
    <text evidence="1">The sequence shown here is derived from an EMBL/GenBank/DDBJ whole genome shotgun (WGS) entry which is preliminary data.</text>
</comment>
<organism evidence="1 2">
    <name type="scientific">Rhizophagus irregularis</name>
    <dbReference type="NCBI Taxonomy" id="588596"/>
    <lineage>
        <taxon>Eukaryota</taxon>
        <taxon>Fungi</taxon>
        <taxon>Fungi incertae sedis</taxon>
        <taxon>Mucoromycota</taxon>
        <taxon>Glomeromycotina</taxon>
        <taxon>Glomeromycetes</taxon>
        <taxon>Glomerales</taxon>
        <taxon>Glomeraceae</taxon>
        <taxon>Rhizophagus</taxon>
    </lineage>
</organism>
<reference evidence="1 2" key="1">
    <citation type="submission" date="2016-04" db="EMBL/GenBank/DDBJ databases">
        <title>Genome analyses suggest a sexual origin of heterokaryosis in a supposedly ancient asexual fungus.</title>
        <authorList>
            <person name="Ropars J."/>
            <person name="Sedzielewska K."/>
            <person name="Noel J."/>
            <person name="Charron P."/>
            <person name="Farinelli L."/>
            <person name="Marton T."/>
            <person name="Kruger M."/>
            <person name="Pelin A."/>
            <person name="Brachmann A."/>
            <person name="Corradi N."/>
        </authorList>
    </citation>
    <scope>NUCLEOTIDE SEQUENCE [LARGE SCALE GENOMIC DNA]</scope>
    <source>
        <strain evidence="1 2">C2</strain>
    </source>
</reference>
<proteinExistence type="predicted"/>
<dbReference type="AlphaFoldDB" id="A0A2N1N0S2"/>
<reference evidence="1 2" key="2">
    <citation type="submission" date="2017-10" db="EMBL/GenBank/DDBJ databases">
        <title>Extensive intraspecific genome diversity in a model arbuscular mycorrhizal fungus.</title>
        <authorList>
            <person name="Chen E.C.H."/>
            <person name="Morin E."/>
            <person name="Baudet D."/>
            <person name="Noel J."/>
            <person name="Ndikumana S."/>
            <person name="Charron P."/>
            <person name="St-Onge C."/>
            <person name="Giorgi J."/>
            <person name="Grigoriev I.V."/>
            <person name="Roux C."/>
            <person name="Martin F.M."/>
            <person name="Corradi N."/>
        </authorList>
    </citation>
    <scope>NUCLEOTIDE SEQUENCE [LARGE SCALE GENOMIC DNA]</scope>
    <source>
        <strain evidence="1 2">C2</strain>
    </source>
</reference>
<dbReference type="VEuPathDB" id="FungiDB:RhiirA1_413630"/>